<protein>
    <submittedName>
        <fullName evidence="1">Uncharacterized protein</fullName>
    </submittedName>
</protein>
<dbReference type="OrthoDB" id="3002933at2759"/>
<evidence type="ECO:0000313" key="2">
    <source>
        <dbReference type="Proteomes" id="UP000807469"/>
    </source>
</evidence>
<reference evidence="1" key="1">
    <citation type="submission" date="2020-11" db="EMBL/GenBank/DDBJ databases">
        <authorList>
            <consortium name="DOE Joint Genome Institute"/>
            <person name="Ahrendt S."/>
            <person name="Riley R."/>
            <person name="Andreopoulos W."/>
            <person name="Labutti K."/>
            <person name="Pangilinan J."/>
            <person name="Ruiz-Duenas F.J."/>
            <person name="Barrasa J.M."/>
            <person name="Sanchez-Garcia M."/>
            <person name="Camarero S."/>
            <person name="Miyauchi S."/>
            <person name="Serrano A."/>
            <person name="Linde D."/>
            <person name="Babiker R."/>
            <person name="Drula E."/>
            <person name="Ayuso-Fernandez I."/>
            <person name="Pacheco R."/>
            <person name="Padilla G."/>
            <person name="Ferreira P."/>
            <person name="Barriuso J."/>
            <person name="Kellner H."/>
            <person name="Castanera R."/>
            <person name="Alfaro M."/>
            <person name="Ramirez L."/>
            <person name="Pisabarro A.G."/>
            <person name="Kuo A."/>
            <person name="Tritt A."/>
            <person name="Lipzen A."/>
            <person name="He G."/>
            <person name="Yan M."/>
            <person name="Ng V."/>
            <person name="Cullen D."/>
            <person name="Martin F."/>
            <person name="Rosso M.-N."/>
            <person name="Henrissat B."/>
            <person name="Hibbett D."/>
            <person name="Martinez A.T."/>
            <person name="Grigoriev I.V."/>
        </authorList>
    </citation>
    <scope>NUCLEOTIDE SEQUENCE</scope>
    <source>
        <strain evidence="1">CIRM-BRFM 674</strain>
    </source>
</reference>
<sequence>MAANQSPSSAFTIKSLYLAAFAQAGSPHIALLIPESEKSGNLVHIRIQRDISPNWTFQRRTEDIVGNMFLTTLLKIHDVSAGEITPLQLETVSKQVPVPENDKFGECSLWVYRVVEELHNSGMVNLVDIRELGKEFESFAAGNRNFARRDKFPNADVSKWCS</sequence>
<dbReference type="Pfam" id="PF20174">
    <property type="entry name" value="DUF6540"/>
    <property type="match status" value="1"/>
</dbReference>
<comment type="caution">
    <text evidence="1">The sequence shown here is derived from an EMBL/GenBank/DDBJ whole genome shotgun (WGS) entry which is preliminary data.</text>
</comment>
<keyword evidence="2" id="KW-1185">Reference proteome</keyword>
<dbReference type="Proteomes" id="UP000807469">
    <property type="component" value="Unassembled WGS sequence"/>
</dbReference>
<evidence type="ECO:0000313" key="1">
    <source>
        <dbReference type="EMBL" id="KAF9483631.1"/>
    </source>
</evidence>
<accession>A0A9P5ZCW3</accession>
<organism evidence="1 2">
    <name type="scientific">Pholiota conissans</name>
    <dbReference type="NCBI Taxonomy" id="109636"/>
    <lineage>
        <taxon>Eukaryota</taxon>
        <taxon>Fungi</taxon>
        <taxon>Dikarya</taxon>
        <taxon>Basidiomycota</taxon>
        <taxon>Agaricomycotina</taxon>
        <taxon>Agaricomycetes</taxon>
        <taxon>Agaricomycetidae</taxon>
        <taxon>Agaricales</taxon>
        <taxon>Agaricineae</taxon>
        <taxon>Strophariaceae</taxon>
        <taxon>Pholiota</taxon>
    </lineage>
</organism>
<dbReference type="EMBL" id="MU155151">
    <property type="protein sequence ID" value="KAF9483631.1"/>
    <property type="molecule type" value="Genomic_DNA"/>
</dbReference>
<name>A0A9P5ZCW3_9AGAR</name>
<proteinExistence type="predicted"/>
<dbReference type="AlphaFoldDB" id="A0A9P5ZCW3"/>
<dbReference type="InterPro" id="IPR046670">
    <property type="entry name" value="DUF6540"/>
</dbReference>
<gene>
    <name evidence="1" type="ORF">BDN70DRAFT_851201</name>
</gene>